<dbReference type="EMBL" id="MWDB01000010">
    <property type="protein sequence ID" value="OQB41819.1"/>
    <property type="molecule type" value="Genomic_DNA"/>
</dbReference>
<sequence length="96" mass="10645">MNTLNSLSPQSVNRINVLIDKINATCDALISALEINSEKVSSYNMTIVDRMNVNSEFIDLVVKNIISIKTHLGELKDGLNNQKLLSDTLDLENLIS</sequence>
<evidence type="ECO:0000313" key="1">
    <source>
        <dbReference type="EMBL" id="OQB41819.1"/>
    </source>
</evidence>
<accession>A0A1V5ZNK0</accession>
<protein>
    <submittedName>
        <fullName evidence="1">Uncharacterized protein</fullName>
    </submittedName>
</protein>
<proteinExistence type="predicted"/>
<comment type="caution">
    <text evidence="1">The sequence shown here is derived from an EMBL/GenBank/DDBJ whole genome shotgun (WGS) entry which is preliminary data.</text>
</comment>
<dbReference type="Proteomes" id="UP000485621">
    <property type="component" value="Unassembled WGS sequence"/>
</dbReference>
<name>A0A1V5ZNK0_9BACT</name>
<organism evidence="1">
    <name type="scientific">candidate division CPR1 bacterium ADurb.Bin160</name>
    <dbReference type="NCBI Taxonomy" id="1852826"/>
    <lineage>
        <taxon>Bacteria</taxon>
        <taxon>candidate division CPR1</taxon>
    </lineage>
</organism>
<gene>
    <name evidence="1" type="ORF">BWY04_00613</name>
</gene>
<reference evidence="1" key="1">
    <citation type="submission" date="2017-02" db="EMBL/GenBank/DDBJ databases">
        <title>Delving into the versatile metabolic prowess of the omnipresent phylum Bacteroidetes.</title>
        <authorList>
            <person name="Nobu M.K."/>
            <person name="Mei R."/>
            <person name="Narihiro T."/>
            <person name="Kuroda K."/>
            <person name="Liu W.-T."/>
        </authorList>
    </citation>
    <scope>NUCLEOTIDE SEQUENCE</scope>
    <source>
        <strain evidence="1">ADurb.Bin160</strain>
    </source>
</reference>
<dbReference type="AlphaFoldDB" id="A0A1V5ZNK0"/>